<name>A0AAV4C1Q5_9GAST</name>
<reference evidence="1 2" key="1">
    <citation type="journal article" date="2021" name="Elife">
        <title>Chloroplast acquisition without the gene transfer in kleptoplastic sea slugs, Plakobranchus ocellatus.</title>
        <authorList>
            <person name="Maeda T."/>
            <person name="Takahashi S."/>
            <person name="Yoshida T."/>
            <person name="Shimamura S."/>
            <person name="Takaki Y."/>
            <person name="Nagai Y."/>
            <person name="Toyoda A."/>
            <person name="Suzuki Y."/>
            <person name="Arimoto A."/>
            <person name="Ishii H."/>
            <person name="Satoh N."/>
            <person name="Nishiyama T."/>
            <person name="Hasebe M."/>
            <person name="Maruyama T."/>
            <person name="Minagawa J."/>
            <person name="Obokata J."/>
            <person name="Shigenobu S."/>
        </authorList>
    </citation>
    <scope>NUCLEOTIDE SEQUENCE [LARGE SCALE GENOMIC DNA]</scope>
</reference>
<accession>A0AAV4C1Q5</accession>
<organism evidence="1 2">
    <name type="scientific">Plakobranchus ocellatus</name>
    <dbReference type="NCBI Taxonomy" id="259542"/>
    <lineage>
        <taxon>Eukaryota</taxon>
        <taxon>Metazoa</taxon>
        <taxon>Spiralia</taxon>
        <taxon>Lophotrochozoa</taxon>
        <taxon>Mollusca</taxon>
        <taxon>Gastropoda</taxon>
        <taxon>Heterobranchia</taxon>
        <taxon>Euthyneura</taxon>
        <taxon>Panpulmonata</taxon>
        <taxon>Sacoglossa</taxon>
        <taxon>Placobranchoidea</taxon>
        <taxon>Plakobranchidae</taxon>
        <taxon>Plakobranchus</taxon>
    </lineage>
</organism>
<dbReference type="EMBL" id="BLXT01005846">
    <property type="protein sequence ID" value="GFO26590.1"/>
    <property type="molecule type" value="Genomic_DNA"/>
</dbReference>
<dbReference type="Proteomes" id="UP000735302">
    <property type="component" value="Unassembled WGS sequence"/>
</dbReference>
<proteinExistence type="predicted"/>
<sequence>MVRAATVSRIKIGHILAPPFPLSNRVTDVRSGYKTPKIAPTLRQDKSLCGFPNMYRWIHELLLPVCFRPESSALLLNTLLPTESAVVEAGTLCPICFVPAVF</sequence>
<protein>
    <submittedName>
        <fullName evidence="1">Uncharacterized protein</fullName>
    </submittedName>
</protein>
<dbReference type="AlphaFoldDB" id="A0AAV4C1Q5"/>
<keyword evidence="2" id="KW-1185">Reference proteome</keyword>
<evidence type="ECO:0000313" key="1">
    <source>
        <dbReference type="EMBL" id="GFO26590.1"/>
    </source>
</evidence>
<evidence type="ECO:0000313" key="2">
    <source>
        <dbReference type="Proteomes" id="UP000735302"/>
    </source>
</evidence>
<gene>
    <name evidence="1" type="ORF">PoB_005309500</name>
</gene>
<comment type="caution">
    <text evidence="1">The sequence shown here is derived from an EMBL/GenBank/DDBJ whole genome shotgun (WGS) entry which is preliminary data.</text>
</comment>